<evidence type="ECO:0000256" key="1">
    <source>
        <dbReference type="SAM" id="Phobius"/>
    </source>
</evidence>
<dbReference type="PATRIC" id="fig|1114972.6.peg.2265"/>
<feature type="transmembrane region" description="Helical" evidence="1">
    <location>
        <begin position="124"/>
        <end position="146"/>
    </location>
</feature>
<feature type="transmembrane region" description="Helical" evidence="1">
    <location>
        <begin position="86"/>
        <end position="104"/>
    </location>
</feature>
<dbReference type="InterPro" id="IPR024529">
    <property type="entry name" value="ECF_trnsprt_substrate-spec"/>
</dbReference>
<dbReference type="EMBL" id="AZFF01000005">
    <property type="protein sequence ID" value="KRL56173.1"/>
    <property type="molecule type" value="Genomic_DNA"/>
</dbReference>
<organism evidence="2 3">
    <name type="scientific">Furfurilactobacillus rossiae DSM 15814</name>
    <dbReference type="NCBI Taxonomy" id="1114972"/>
    <lineage>
        <taxon>Bacteria</taxon>
        <taxon>Bacillati</taxon>
        <taxon>Bacillota</taxon>
        <taxon>Bacilli</taxon>
        <taxon>Lactobacillales</taxon>
        <taxon>Lactobacillaceae</taxon>
        <taxon>Furfurilactobacillus</taxon>
    </lineage>
</organism>
<name>A0A0R1RGX2_9LACO</name>
<reference evidence="2 3" key="1">
    <citation type="journal article" date="2015" name="Genome Announc.">
        <title>Expanding the biotechnology potential of lactobacilli through comparative genomics of 213 strains and associated genera.</title>
        <authorList>
            <person name="Sun Z."/>
            <person name="Harris H.M."/>
            <person name="McCann A."/>
            <person name="Guo C."/>
            <person name="Argimon S."/>
            <person name="Zhang W."/>
            <person name="Yang X."/>
            <person name="Jeffery I.B."/>
            <person name="Cooney J.C."/>
            <person name="Kagawa T.F."/>
            <person name="Liu W."/>
            <person name="Song Y."/>
            <person name="Salvetti E."/>
            <person name="Wrobel A."/>
            <person name="Rasinkangas P."/>
            <person name="Parkhill J."/>
            <person name="Rea M.C."/>
            <person name="O'Sullivan O."/>
            <person name="Ritari J."/>
            <person name="Douillard F.P."/>
            <person name="Paul Ross R."/>
            <person name="Yang R."/>
            <person name="Briner A.E."/>
            <person name="Felis G.E."/>
            <person name="de Vos W.M."/>
            <person name="Barrangou R."/>
            <person name="Klaenhammer T.R."/>
            <person name="Caufield P.W."/>
            <person name="Cui Y."/>
            <person name="Zhang H."/>
            <person name="O'Toole P.W."/>
        </authorList>
    </citation>
    <scope>NUCLEOTIDE SEQUENCE [LARGE SCALE GENOMIC DNA]</scope>
    <source>
        <strain evidence="2 3">DSM 15814</strain>
    </source>
</reference>
<dbReference type="STRING" id="1114972.FD35_GL002214"/>
<dbReference type="Pfam" id="PF12822">
    <property type="entry name" value="ECF_trnsprt"/>
    <property type="match status" value="1"/>
</dbReference>
<accession>A0A0R1RGX2</accession>
<keyword evidence="1" id="KW-0812">Transmembrane</keyword>
<sequence length="164" mass="17927">MLAALLLALCVVGANLKIMGSIALDSAPAFLGTILLGPWFGAFLGFFGHMVSAALSGFPLTIPVHLVIGLNMAFCMFVFGAIRRRWGSTQLIVILIADLVAYVIDVPEEFPWLYPLIGKTVFALFIPLTVATIANLALTEVVYMAIPNRQKQAFLLQERQHNEH</sequence>
<keyword evidence="1" id="KW-0472">Membrane</keyword>
<dbReference type="GO" id="GO:0022857">
    <property type="term" value="F:transmembrane transporter activity"/>
    <property type="evidence" value="ECO:0007669"/>
    <property type="project" value="InterPro"/>
</dbReference>
<keyword evidence="1" id="KW-1133">Transmembrane helix</keyword>
<gene>
    <name evidence="2" type="ORF">FD35_GL002214</name>
</gene>
<dbReference type="Proteomes" id="UP000051999">
    <property type="component" value="Unassembled WGS sequence"/>
</dbReference>
<dbReference type="Gene3D" id="1.10.1760.20">
    <property type="match status" value="1"/>
</dbReference>
<protein>
    <submittedName>
        <fullName evidence="2">Membrane protein</fullName>
    </submittedName>
</protein>
<keyword evidence="3" id="KW-1185">Reference proteome</keyword>
<feature type="transmembrane region" description="Helical" evidence="1">
    <location>
        <begin position="55"/>
        <end position="79"/>
    </location>
</feature>
<comment type="caution">
    <text evidence="2">The sequence shown here is derived from an EMBL/GenBank/DDBJ whole genome shotgun (WGS) entry which is preliminary data.</text>
</comment>
<dbReference type="eggNOG" id="ENOG50332KJ">
    <property type="taxonomic scope" value="Bacteria"/>
</dbReference>
<evidence type="ECO:0000313" key="3">
    <source>
        <dbReference type="Proteomes" id="UP000051999"/>
    </source>
</evidence>
<dbReference type="AlphaFoldDB" id="A0A0R1RGX2"/>
<proteinExistence type="predicted"/>
<evidence type="ECO:0000313" key="2">
    <source>
        <dbReference type="EMBL" id="KRL56173.1"/>
    </source>
</evidence>